<evidence type="ECO:0000313" key="4">
    <source>
        <dbReference type="Proteomes" id="UP001381693"/>
    </source>
</evidence>
<dbReference type="EMBL" id="JAXCGZ010005964">
    <property type="protein sequence ID" value="KAK7080372.1"/>
    <property type="molecule type" value="Genomic_DNA"/>
</dbReference>
<gene>
    <name evidence="3" type="ORF">SK128_005146</name>
</gene>
<accession>A0AAN8XBM4</accession>
<dbReference type="Proteomes" id="UP001381693">
    <property type="component" value="Unassembled WGS sequence"/>
</dbReference>
<keyword evidence="2" id="KW-0732">Signal</keyword>
<evidence type="ECO:0000256" key="1">
    <source>
        <dbReference type="SAM" id="MobiDB-lite"/>
    </source>
</evidence>
<evidence type="ECO:0000313" key="3">
    <source>
        <dbReference type="EMBL" id="KAK7080372.1"/>
    </source>
</evidence>
<keyword evidence="4" id="KW-1185">Reference proteome</keyword>
<feature type="region of interest" description="Disordered" evidence="1">
    <location>
        <begin position="78"/>
        <end position="176"/>
    </location>
</feature>
<name>A0AAN8XBM4_HALRR</name>
<reference evidence="3 4" key="1">
    <citation type="submission" date="2023-11" db="EMBL/GenBank/DDBJ databases">
        <title>Halocaridina rubra genome assembly.</title>
        <authorList>
            <person name="Smith C."/>
        </authorList>
    </citation>
    <scope>NUCLEOTIDE SEQUENCE [LARGE SCALE GENOMIC DNA]</scope>
    <source>
        <strain evidence="3">EP-1</strain>
        <tissue evidence="3">Whole</tissue>
    </source>
</reference>
<feature type="chain" id="PRO_5043021348" evidence="2">
    <location>
        <begin position="20"/>
        <end position="176"/>
    </location>
</feature>
<protein>
    <submittedName>
        <fullName evidence="3">Uncharacterized protein</fullName>
    </submittedName>
</protein>
<comment type="caution">
    <text evidence="3">The sequence shown here is derived from an EMBL/GenBank/DDBJ whole genome shotgun (WGS) entry which is preliminary data.</text>
</comment>
<feature type="signal peptide" evidence="2">
    <location>
        <begin position="1"/>
        <end position="19"/>
    </location>
</feature>
<sequence>MKVFIIILFFMVLLKNSSSSSPSKEELESVQPELDLGYNSTPLDDPALDDIVLVVVNLVKVGKPVSRVNFRDSSINITLQGGSSESEVPRRQAQEPENKKSEDQSSNHETVASQSSKDQEPTLEVTYIPVETKSVLQSVSDSSEIDNQLPTDTSPVTESSSEKSGLPVDSISALES</sequence>
<proteinExistence type="predicted"/>
<feature type="compositionally biased region" description="Basic and acidic residues" evidence="1">
    <location>
        <begin position="87"/>
        <end position="106"/>
    </location>
</feature>
<dbReference type="AlphaFoldDB" id="A0AAN8XBM4"/>
<feature type="non-terminal residue" evidence="3">
    <location>
        <position position="176"/>
    </location>
</feature>
<feature type="compositionally biased region" description="Polar residues" evidence="1">
    <location>
        <begin position="107"/>
        <end position="116"/>
    </location>
</feature>
<evidence type="ECO:0000256" key="2">
    <source>
        <dbReference type="SAM" id="SignalP"/>
    </source>
</evidence>
<feature type="compositionally biased region" description="Polar residues" evidence="1">
    <location>
        <begin position="134"/>
        <end position="163"/>
    </location>
</feature>
<organism evidence="3 4">
    <name type="scientific">Halocaridina rubra</name>
    <name type="common">Hawaiian red shrimp</name>
    <dbReference type="NCBI Taxonomy" id="373956"/>
    <lineage>
        <taxon>Eukaryota</taxon>
        <taxon>Metazoa</taxon>
        <taxon>Ecdysozoa</taxon>
        <taxon>Arthropoda</taxon>
        <taxon>Crustacea</taxon>
        <taxon>Multicrustacea</taxon>
        <taxon>Malacostraca</taxon>
        <taxon>Eumalacostraca</taxon>
        <taxon>Eucarida</taxon>
        <taxon>Decapoda</taxon>
        <taxon>Pleocyemata</taxon>
        <taxon>Caridea</taxon>
        <taxon>Atyoidea</taxon>
        <taxon>Atyidae</taxon>
        <taxon>Halocaridina</taxon>
    </lineage>
</organism>